<evidence type="ECO:0000256" key="7">
    <source>
        <dbReference type="ARBA" id="ARBA00022692"/>
    </source>
</evidence>
<dbReference type="PANTHER" id="PTHR30266:SF2">
    <property type="entry name" value="LARGE-CONDUCTANCE MECHANOSENSITIVE CHANNEL"/>
    <property type="match status" value="1"/>
</dbReference>
<evidence type="ECO:0000256" key="10">
    <source>
        <dbReference type="ARBA" id="ARBA00023136"/>
    </source>
</evidence>
<evidence type="ECO:0000313" key="14">
    <source>
        <dbReference type="Proteomes" id="UP000757103"/>
    </source>
</evidence>
<keyword evidence="10 12" id="KW-0472">Membrane</keyword>
<comment type="subunit">
    <text evidence="3 12">Homopentamer.</text>
</comment>
<organism evidence="13 14">
    <name type="scientific">Barnesiella viscericola</name>
    <dbReference type="NCBI Taxonomy" id="397865"/>
    <lineage>
        <taxon>Bacteria</taxon>
        <taxon>Pseudomonadati</taxon>
        <taxon>Bacteroidota</taxon>
        <taxon>Bacteroidia</taxon>
        <taxon>Bacteroidales</taxon>
        <taxon>Barnesiellaceae</taxon>
        <taxon>Barnesiella</taxon>
    </lineage>
</organism>
<dbReference type="HAMAP" id="MF_00115">
    <property type="entry name" value="MscL"/>
    <property type="match status" value="1"/>
</dbReference>
<comment type="caution">
    <text evidence="13">The sequence shown here is derived from an EMBL/GenBank/DDBJ whole genome shotgun (WGS) entry which is preliminary data.</text>
</comment>
<reference evidence="13" key="1">
    <citation type="journal article" date="2021" name="PeerJ">
        <title>Extensive microbial diversity within the chicken gut microbiome revealed by metagenomics and culture.</title>
        <authorList>
            <person name="Gilroy R."/>
            <person name="Ravi A."/>
            <person name="Getino M."/>
            <person name="Pursley I."/>
            <person name="Horton D.L."/>
            <person name="Alikhan N.F."/>
            <person name="Baker D."/>
            <person name="Gharbi K."/>
            <person name="Hall N."/>
            <person name="Watson M."/>
            <person name="Adriaenssens E.M."/>
            <person name="Foster-Nyarko E."/>
            <person name="Jarju S."/>
            <person name="Secka A."/>
            <person name="Antonio M."/>
            <person name="Oren A."/>
            <person name="Chaudhuri R.R."/>
            <person name="La Ragione R."/>
            <person name="Hildebrand F."/>
            <person name="Pallen M.J."/>
        </authorList>
    </citation>
    <scope>NUCLEOTIDE SEQUENCE</scope>
    <source>
        <strain evidence="13">CHK121-7720</strain>
    </source>
</reference>
<dbReference type="InterPro" id="IPR001185">
    <property type="entry name" value="MS_channel"/>
</dbReference>
<keyword evidence="11 12" id="KW-0407">Ion channel</keyword>
<comment type="subcellular location">
    <subcellularLocation>
        <location evidence="1 12">Cell membrane</location>
        <topology evidence="1 12">Multi-pass membrane protein</topology>
    </subcellularLocation>
</comment>
<dbReference type="GO" id="GO:0008381">
    <property type="term" value="F:mechanosensitive monoatomic ion channel activity"/>
    <property type="evidence" value="ECO:0007669"/>
    <property type="project" value="UniProtKB-UniRule"/>
</dbReference>
<keyword evidence="5 12" id="KW-1003">Cell membrane</keyword>
<gene>
    <name evidence="12 13" type="primary">mscL</name>
    <name evidence="13" type="ORF">K8U91_08125</name>
</gene>
<dbReference type="NCBIfam" id="NF001843">
    <property type="entry name" value="PRK00567.1-4"/>
    <property type="match status" value="1"/>
</dbReference>
<comment type="function">
    <text evidence="12">Channel that opens in response to stretch forces in the membrane lipid bilayer. May participate in the regulation of osmotic pressure changes within the cell.</text>
</comment>
<evidence type="ECO:0000256" key="11">
    <source>
        <dbReference type="ARBA" id="ARBA00023303"/>
    </source>
</evidence>
<dbReference type="NCBIfam" id="TIGR00220">
    <property type="entry name" value="mscL"/>
    <property type="match status" value="1"/>
</dbReference>
<evidence type="ECO:0000256" key="4">
    <source>
        <dbReference type="ARBA" id="ARBA00022448"/>
    </source>
</evidence>
<dbReference type="InterPro" id="IPR037673">
    <property type="entry name" value="MSC/AndL"/>
</dbReference>
<dbReference type="GeneID" id="90529077"/>
<dbReference type="SUPFAM" id="SSF81330">
    <property type="entry name" value="Gated mechanosensitive channel"/>
    <property type="match status" value="1"/>
</dbReference>
<evidence type="ECO:0000256" key="8">
    <source>
        <dbReference type="ARBA" id="ARBA00022989"/>
    </source>
</evidence>
<keyword evidence="7 12" id="KW-0812">Transmembrane</keyword>
<dbReference type="InterPro" id="IPR036019">
    <property type="entry name" value="MscL_channel"/>
</dbReference>
<dbReference type="EMBL" id="DYUD01000024">
    <property type="protein sequence ID" value="HJG89417.1"/>
    <property type="molecule type" value="Genomic_DNA"/>
</dbReference>
<evidence type="ECO:0000256" key="9">
    <source>
        <dbReference type="ARBA" id="ARBA00023065"/>
    </source>
</evidence>
<keyword evidence="6" id="KW-0997">Cell inner membrane</keyword>
<evidence type="ECO:0000256" key="12">
    <source>
        <dbReference type="HAMAP-Rule" id="MF_00115"/>
    </source>
</evidence>
<keyword evidence="9 12" id="KW-0406">Ion transport</keyword>
<dbReference type="PROSITE" id="PS01327">
    <property type="entry name" value="MSCL"/>
    <property type="match status" value="1"/>
</dbReference>
<dbReference type="Proteomes" id="UP000757103">
    <property type="component" value="Unassembled WGS sequence"/>
</dbReference>
<evidence type="ECO:0000256" key="2">
    <source>
        <dbReference type="ARBA" id="ARBA00007254"/>
    </source>
</evidence>
<dbReference type="Pfam" id="PF01741">
    <property type="entry name" value="MscL"/>
    <property type="match status" value="1"/>
</dbReference>
<keyword evidence="4 12" id="KW-0813">Transport</keyword>
<evidence type="ECO:0000313" key="13">
    <source>
        <dbReference type="EMBL" id="HJG89417.1"/>
    </source>
</evidence>
<dbReference type="InterPro" id="IPR019823">
    <property type="entry name" value="Mechanosensitive_channel_CS"/>
</dbReference>
<keyword evidence="8 12" id="KW-1133">Transmembrane helix</keyword>
<reference evidence="13" key="2">
    <citation type="submission" date="2021-09" db="EMBL/GenBank/DDBJ databases">
        <authorList>
            <person name="Gilroy R."/>
        </authorList>
    </citation>
    <scope>NUCLEOTIDE SEQUENCE</scope>
    <source>
        <strain evidence="13">CHK121-7720</strain>
    </source>
</reference>
<evidence type="ECO:0000256" key="3">
    <source>
        <dbReference type="ARBA" id="ARBA00011255"/>
    </source>
</evidence>
<protein>
    <recommendedName>
        <fullName evidence="12">Large-conductance mechanosensitive channel</fullName>
    </recommendedName>
</protein>
<accession>A0A921MSN2</accession>
<comment type="similarity">
    <text evidence="2 12">Belongs to the MscL family.</text>
</comment>
<evidence type="ECO:0000256" key="5">
    <source>
        <dbReference type="ARBA" id="ARBA00022475"/>
    </source>
</evidence>
<evidence type="ECO:0000256" key="6">
    <source>
        <dbReference type="ARBA" id="ARBA00022519"/>
    </source>
</evidence>
<dbReference type="PRINTS" id="PR01264">
    <property type="entry name" value="MECHCHANNEL"/>
</dbReference>
<feature type="transmembrane region" description="Helical" evidence="12">
    <location>
        <begin position="84"/>
        <end position="105"/>
    </location>
</feature>
<dbReference type="Gene3D" id="1.10.1200.120">
    <property type="entry name" value="Large-conductance mechanosensitive channel, MscL, domain 1"/>
    <property type="match status" value="1"/>
</dbReference>
<dbReference type="AlphaFoldDB" id="A0A921MSN2"/>
<evidence type="ECO:0000256" key="1">
    <source>
        <dbReference type="ARBA" id="ARBA00004651"/>
    </source>
</evidence>
<name>A0A921MSN2_9BACT</name>
<proteinExistence type="inferred from homology"/>
<dbReference type="PANTHER" id="PTHR30266">
    <property type="entry name" value="MECHANOSENSITIVE CHANNEL MSCL"/>
    <property type="match status" value="1"/>
</dbReference>
<comment type="caution">
    <text evidence="12">Lacks conserved residue(s) required for the propagation of feature annotation.</text>
</comment>
<sequence length="151" mass="16476">MKSSFWTDFKNFAMRGNVIDLAVGVIIGGAFGKIVSSLVADIIMPLLGVLVGGINFTDLKWVLKAPREVDGVEQAAVTLNYGNFLQTTFDFLIIAFSIFLFIKLVTRLTEKRKAQAQAQAQATAPAEPSAEVKLLTEIRDLLKAQEPTSSK</sequence>
<dbReference type="RefSeq" id="WP_038534295.1">
    <property type="nucleotide sequence ID" value="NZ_CAKMIC010000011.1"/>
</dbReference>
<dbReference type="GO" id="GO:0005886">
    <property type="term" value="C:plasma membrane"/>
    <property type="evidence" value="ECO:0007669"/>
    <property type="project" value="UniProtKB-SubCell"/>
</dbReference>
<dbReference type="FunFam" id="1.10.1200.120:FF:000001">
    <property type="entry name" value="Large-conductance mechanosensitive channel"/>
    <property type="match status" value="1"/>
</dbReference>